<dbReference type="AlphaFoldDB" id="H0EZ16"/>
<dbReference type="PANTHER" id="PTHR42032">
    <property type="entry name" value="YALI0E30679P"/>
    <property type="match status" value="1"/>
</dbReference>
<dbReference type="Pfam" id="PF07859">
    <property type="entry name" value="Abhydrolase_3"/>
    <property type="match status" value="1"/>
</dbReference>
<dbReference type="GO" id="GO:0016787">
    <property type="term" value="F:hydrolase activity"/>
    <property type="evidence" value="ECO:0007669"/>
    <property type="project" value="UniProtKB-KW"/>
</dbReference>
<reference evidence="4 5" key="1">
    <citation type="journal article" date="2012" name="Eukaryot. Cell">
        <title>Genome sequence of the fungus Glarea lozoyensis: the first genome sequence of a species from the Helotiaceae family.</title>
        <authorList>
            <person name="Youssar L."/>
            <person name="Gruening B.A."/>
            <person name="Erxleben A."/>
            <person name="Guenther S."/>
            <person name="Huettel W."/>
        </authorList>
    </citation>
    <scope>NUCLEOTIDE SEQUENCE [LARGE SCALE GENOMIC DNA]</scope>
    <source>
        <strain evidence="5">ATCC 74030 / MF5533</strain>
    </source>
</reference>
<keyword evidence="2" id="KW-0732">Signal</keyword>
<feature type="compositionally biased region" description="Polar residues" evidence="1">
    <location>
        <begin position="175"/>
        <end position="189"/>
    </location>
</feature>
<keyword evidence="5" id="KW-1185">Reference proteome</keyword>
<evidence type="ECO:0000259" key="3">
    <source>
        <dbReference type="Pfam" id="PF07859"/>
    </source>
</evidence>
<comment type="caution">
    <text evidence="4">The sequence shown here is derived from an EMBL/GenBank/DDBJ whole genome shotgun (WGS) entry which is preliminary data.</text>
</comment>
<accession>H0EZ16</accession>
<dbReference type="InterPro" id="IPR013094">
    <property type="entry name" value="AB_hydrolase_3"/>
</dbReference>
<protein>
    <submittedName>
        <fullName evidence="4">Putative AB hydrolase superfamily protein</fullName>
    </submittedName>
</protein>
<sequence>MLLGLAAVFLNWSVRLPWDWYHSAQSIRMNEEDDLHTYDEDSEDENGLSSSQTLEEVPEDEASEPISPPPRTTRPSQKRETATKELYRHEIFALLSCFLSRPSEGLVSNYNLTIFLMASELRPVSHLIKLVQSRTLHLQRVVNANPYSKVNGNSSYDLKGLLRRLEEVEARGPSSEPTANPEAQLTGKQSASLITDVGAPKYREMRWKGESAFPAPTVIAAGVNFTIPSREPGRNIPCRVLYPSKRTTDTDRKQCRGSVMHIHGGGWVLGDERSSDPLCQFYADTGDLAVVTVGYRHAPEDPFPKGPEDCFDAGEYLVKNSEKDYGGPLRFIGGESAGGHLSLLVVFHLLKAFSKLDLCGLILNFGCYDLTETPSHVNTGNTPIIPPKTLEHFRNAFLPNMSLLERRSPSVSPYYENLAPFRGRLPSALFTCGTEDPLLDDSVMMGTRWLMAGGEAYIKIYTGGPHGFVAFGEALKEAQMAMGDIATYIEQCMEKLDS</sequence>
<dbReference type="HOGENOM" id="CLU_547513_0_0_1"/>
<feature type="chain" id="PRO_5003532285" evidence="2">
    <location>
        <begin position="18"/>
        <end position="498"/>
    </location>
</feature>
<dbReference type="SUPFAM" id="SSF53474">
    <property type="entry name" value="alpha/beta-Hydrolases"/>
    <property type="match status" value="1"/>
</dbReference>
<dbReference type="InParanoid" id="H0EZ16"/>
<dbReference type="OrthoDB" id="408631at2759"/>
<evidence type="ECO:0000256" key="1">
    <source>
        <dbReference type="SAM" id="MobiDB-lite"/>
    </source>
</evidence>
<dbReference type="PANTHER" id="PTHR42032:SF1">
    <property type="entry name" value="YALI0E30679P"/>
    <property type="match status" value="1"/>
</dbReference>
<evidence type="ECO:0000313" key="4">
    <source>
        <dbReference type="EMBL" id="EHK96224.1"/>
    </source>
</evidence>
<dbReference type="EMBL" id="AGUE01000266">
    <property type="protein sequence ID" value="EHK96224.1"/>
    <property type="molecule type" value="Genomic_DNA"/>
</dbReference>
<evidence type="ECO:0000256" key="2">
    <source>
        <dbReference type="SAM" id="SignalP"/>
    </source>
</evidence>
<dbReference type="InterPro" id="IPR029058">
    <property type="entry name" value="AB_hydrolase_fold"/>
</dbReference>
<dbReference type="Gene3D" id="3.40.50.1820">
    <property type="entry name" value="alpha/beta hydrolase"/>
    <property type="match status" value="1"/>
</dbReference>
<organism evidence="4 5">
    <name type="scientific">Glarea lozoyensis (strain ATCC 74030 / MF5533)</name>
    <dbReference type="NCBI Taxonomy" id="1104152"/>
    <lineage>
        <taxon>Eukaryota</taxon>
        <taxon>Fungi</taxon>
        <taxon>Dikarya</taxon>
        <taxon>Ascomycota</taxon>
        <taxon>Pezizomycotina</taxon>
        <taxon>Leotiomycetes</taxon>
        <taxon>Helotiales</taxon>
        <taxon>Helotiaceae</taxon>
        <taxon>Glarea</taxon>
    </lineage>
</organism>
<feature type="region of interest" description="Disordered" evidence="1">
    <location>
        <begin position="168"/>
        <end position="189"/>
    </location>
</feature>
<name>H0EZ16_GLAL7</name>
<evidence type="ECO:0000313" key="5">
    <source>
        <dbReference type="Proteomes" id="UP000005446"/>
    </source>
</evidence>
<gene>
    <name evidence="4" type="ORF">M7I_8078</name>
</gene>
<proteinExistence type="predicted"/>
<feature type="signal peptide" evidence="2">
    <location>
        <begin position="1"/>
        <end position="17"/>
    </location>
</feature>
<keyword evidence="4" id="KW-0378">Hydrolase</keyword>
<feature type="region of interest" description="Disordered" evidence="1">
    <location>
        <begin position="37"/>
        <end position="82"/>
    </location>
</feature>
<dbReference type="Proteomes" id="UP000005446">
    <property type="component" value="Unassembled WGS sequence"/>
</dbReference>
<feature type="domain" description="Alpha/beta hydrolase fold-3" evidence="3">
    <location>
        <begin position="259"/>
        <end position="469"/>
    </location>
</feature>